<organism evidence="2 3">
    <name type="scientific">Euphydryas editha</name>
    <name type="common">Edith's checkerspot</name>
    <dbReference type="NCBI Taxonomy" id="104508"/>
    <lineage>
        <taxon>Eukaryota</taxon>
        <taxon>Metazoa</taxon>
        <taxon>Ecdysozoa</taxon>
        <taxon>Arthropoda</taxon>
        <taxon>Hexapoda</taxon>
        <taxon>Insecta</taxon>
        <taxon>Pterygota</taxon>
        <taxon>Neoptera</taxon>
        <taxon>Endopterygota</taxon>
        <taxon>Lepidoptera</taxon>
        <taxon>Glossata</taxon>
        <taxon>Ditrysia</taxon>
        <taxon>Papilionoidea</taxon>
        <taxon>Nymphalidae</taxon>
        <taxon>Nymphalinae</taxon>
        <taxon>Euphydryas</taxon>
    </lineage>
</organism>
<gene>
    <name evidence="2" type="ORF">EEDITHA_LOCUS11618</name>
</gene>
<dbReference type="Proteomes" id="UP001153954">
    <property type="component" value="Unassembled WGS sequence"/>
</dbReference>
<comment type="caution">
    <text evidence="2">The sequence shown here is derived from an EMBL/GenBank/DDBJ whole genome shotgun (WGS) entry which is preliminary data.</text>
</comment>
<protein>
    <submittedName>
        <fullName evidence="2">Uncharacterized protein</fullName>
    </submittedName>
</protein>
<evidence type="ECO:0000313" key="2">
    <source>
        <dbReference type="EMBL" id="CAH2096252.1"/>
    </source>
</evidence>
<name>A0AAU9UBE7_EUPED</name>
<keyword evidence="1" id="KW-1133">Transmembrane helix</keyword>
<sequence>MDQSSITPNTSNQQLVINGDNESATALLHEKQSRRQDNLSDVTFIEYMTVGVLCFVNLINYMDRFTLAGK</sequence>
<evidence type="ECO:0000313" key="3">
    <source>
        <dbReference type="Proteomes" id="UP001153954"/>
    </source>
</evidence>
<dbReference type="AlphaFoldDB" id="A0AAU9UBE7"/>
<accession>A0AAU9UBE7</accession>
<feature type="transmembrane region" description="Helical" evidence="1">
    <location>
        <begin position="44"/>
        <end position="62"/>
    </location>
</feature>
<proteinExistence type="predicted"/>
<keyword evidence="1" id="KW-0472">Membrane</keyword>
<keyword evidence="1" id="KW-0812">Transmembrane</keyword>
<dbReference type="EMBL" id="CAKOGL010000016">
    <property type="protein sequence ID" value="CAH2096252.1"/>
    <property type="molecule type" value="Genomic_DNA"/>
</dbReference>
<reference evidence="2" key="1">
    <citation type="submission" date="2022-03" db="EMBL/GenBank/DDBJ databases">
        <authorList>
            <person name="Tunstrom K."/>
        </authorList>
    </citation>
    <scope>NUCLEOTIDE SEQUENCE</scope>
</reference>
<keyword evidence="3" id="KW-1185">Reference proteome</keyword>
<evidence type="ECO:0000256" key="1">
    <source>
        <dbReference type="SAM" id="Phobius"/>
    </source>
</evidence>